<keyword evidence="3" id="KW-1185">Reference proteome</keyword>
<evidence type="ECO:0000313" key="2">
    <source>
        <dbReference type="EMBL" id="OON71841.1"/>
    </source>
</evidence>
<organism evidence="2 3">
    <name type="scientific">Streptomyces tsukubensis</name>
    <dbReference type="NCBI Taxonomy" id="83656"/>
    <lineage>
        <taxon>Bacteria</taxon>
        <taxon>Bacillati</taxon>
        <taxon>Actinomycetota</taxon>
        <taxon>Actinomycetes</taxon>
        <taxon>Kitasatosporales</taxon>
        <taxon>Streptomycetaceae</taxon>
        <taxon>Streptomyces</taxon>
    </lineage>
</organism>
<dbReference type="AlphaFoldDB" id="A0A1V3ZZF4"/>
<evidence type="ECO:0000313" key="3">
    <source>
        <dbReference type="Proteomes" id="UP000190539"/>
    </source>
</evidence>
<dbReference type="EMBL" id="MVFC01000047">
    <property type="protein sequence ID" value="OON71841.1"/>
    <property type="molecule type" value="Genomic_DNA"/>
</dbReference>
<feature type="compositionally biased region" description="Acidic residues" evidence="1">
    <location>
        <begin position="37"/>
        <end position="49"/>
    </location>
</feature>
<sequence length="105" mass="11094">MMSPIDTAGPVWSAAGAPEAAPDPEREPELDLKAEPELDSDADPDPELDSDAHPDPELDSDAEPEGWRGVEDDDRGLELGWGCEGDCGLTVVRPSVGVSRSRGRG</sequence>
<proteinExistence type="predicted"/>
<feature type="compositionally biased region" description="Basic and acidic residues" evidence="1">
    <location>
        <begin position="23"/>
        <end position="36"/>
    </location>
</feature>
<dbReference type="Proteomes" id="UP000190539">
    <property type="component" value="Unassembled WGS sequence"/>
</dbReference>
<name>A0A1V3ZZF4_9ACTN</name>
<protein>
    <submittedName>
        <fullName evidence="2">Uncharacterized protein</fullName>
    </submittedName>
</protein>
<accession>A0A1V3ZZF4</accession>
<feature type="region of interest" description="Disordered" evidence="1">
    <location>
        <begin position="1"/>
        <end position="78"/>
    </location>
</feature>
<comment type="caution">
    <text evidence="2">The sequence shown here is derived from an EMBL/GenBank/DDBJ whole genome shotgun (WGS) entry which is preliminary data.</text>
</comment>
<gene>
    <name evidence="2" type="ORF">B1H18_32250</name>
</gene>
<evidence type="ECO:0000256" key="1">
    <source>
        <dbReference type="SAM" id="MobiDB-lite"/>
    </source>
</evidence>
<dbReference type="STRING" id="83656.B1H18_32250"/>
<reference evidence="2 3" key="1">
    <citation type="submission" date="2017-02" db="EMBL/GenBank/DDBJ databases">
        <title>Draft Genome Sequence of Streptomyces tsukubaensis F601, a Producer of the immunosuppressant tacrolimus FK506.</title>
        <authorList>
            <person name="Zong G."/>
            <person name="Zhong C."/>
            <person name="Fu J."/>
            <person name="Qin R."/>
            <person name="Cao G."/>
        </authorList>
    </citation>
    <scope>NUCLEOTIDE SEQUENCE [LARGE SCALE GENOMIC DNA]</scope>
    <source>
        <strain evidence="2 3">F601</strain>
    </source>
</reference>